<sequence length="190" mass="21918">MNIHKKRRESAAKISTNGSFCEISRNSYLEGLVDDLPEVDITKLTAGETSVQSAKEQSYILDQMLRNKRKGFASYNTNPNFIFDDDDEEEEDEKVEEAGECSNSLIPEDPCTSTKNWIERKAEEENERVAREGEENERKFELYQTEFQKNAHQRLLNFVADDSISSTTTREYDELSQLNENETLLEGEIL</sequence>
<evidence type="ECO:0000313" key="2">
    <source>
        <dbReference type="WBParaSite" id="Minc3s00120g05198"/>
    </source>
</evidence>
<reference evidence="2" key="1">
    <citation type="submission" date="2022-11" db="UniProtKB">
        <authorList>
            <consortium name="WormBaseParasite"/>
        </authorList>
    </citation>
    <scope>IDENTIFICATION</scope>
</reference>
<keyword evidence="1" id="KW-1185">Reference proteome</keyword>
<accession>A0A914KWV6</accession>
<evidence type="ECO:0000313" key="1">
    <source>
        <dbReference type="Proteomes" id="UP000887563"/>
    </source>
</evidence>
<dbReference type="Proteomes" id="UP000887563">
    <property type="component" value="Unplaced"/>
</dbReference>
<protein>
    <submittedName>
        <fullName evidence="2">Uncharacterized protein</fullName>
    </submittedName>
</protein>
<organism evidence="1 2">
    <name type="scientific">Meloidogyne incognita</name>
    <name type="common">Southern root-knot nematode worm</name>
    <name type="synonym">Oxyuris incognita</name>
    <dbReference type="NCBI Taxonomy" id="6306"/>
    <lineage>
        <taxon>Eukaryota</taxon>
        <taxon>Metazoa</taxon>
        <taxon>Ecdysozoa</taxon>
        <taxon>Nematoda</taxon>
        <taxon>Chromadorea</taxon>
        <taxon>Rhabditida</taxon>
        <taxon>Tylenchina</taxon>
        <taxon>Tylenchomorpha</taxon>
        <taxon>Tylenchoidea</taxon>
        <taxon>Meloidogynidae</taxon>
        <taxon>Meloidogyninae</taxon>
        <taxon>Meloidogyne</taxon>
        <taxon>Meloidogyne incognita group</taxon>
    </lineage>
</organism>
<proteinExistence type="predicted"/>
<dbReference type="WBParaSite" id="Minc3s00120g05198">
    <property type="protein sequence ID" value="Minc3s00120g05198"/>
    <property type="gene ID" value="Minc3s00120g05198"/>
</dbReference>
<name>A0A914KWV6_MELIC</name>
<dbReference type="AlphaFoldDB" id="A0A914KWV6"/>